<keyword evidence="4" id="KW-1133">Transmembrane helix</keyword>
<evidence type="ECO:0000313" key="7">
    <source>
        <dbReference type="EMBL" id="KAJ1648422.1"/>
    </source>
</evidence>
<protein>
    <recommendedName>
        <fullName evidence="6">SH3 domain-containing protein</fullName>
    </recommendedName>
</protein>
<dbReference type="EMBL" id="JANBOH010000005">
    <property type="protein sequence ID" value="KAJ1648422.1"/>
    <property type="molecule type" value="Genomic_DNA"/>
</dbReference>
<organism evidence="7 8">
    <name type="scientific">Coemansia asiatica</name>
    <dbReference type="NCBI Taxonomy" id="1052880"/>
    <lineage>
        <taxon>Eukaryota</taxon>
        <taxon>Fungi</taxon>
        <taxon>Fungi incertae sedis</taxon>
        <taxon>Zoopagomycota</taxon>
        <taxon>Kickxellomycotina</taxon>
        <taxon>Kickxellomycetes</taxon>
        <taxon>Kickxellales</taxon>
        <taxon>Kickxellaceae</taxon>
        <taxon>Coemansia</taxon>
    </lineage>
</organism>
<dbReference type="SUPFAM" id="SSF50044">
    <property type="entry name" value="SH3-domain"/>
    <property type="match status" value="1"/>
</dbReference>
<dbReference type="SMART" id="SM00326">
    <property type="entry name" value="SH3"/>
    <property type="match status" value="1"/>
</dbReference>
<feature type="compositionally biased region" description="Polar residues" evidence="3">
    <location>
        <begin position="535"/>
        <end position="545"/>
    </location>
</feature>
<dbReference type="InterPro" id="IPR001452">
    <property type="entry name" value="SH3_domain"/>
</dbReference>
<dbReference type="PROSITE" id="PS50002">
    <property type="entry name" value="SH3"/>
    <property type="match status" value="1"/>
</dbReference>
<keyword evidence="4" id="KW-0812">Transmembrane</keyword>
<keyword evidence="4" id="KW-0472">Membrane</keyword>
<feature type="region of interest" description="Disordered" evidence="3">
    <location>
        <begin position="746"/>
        <end position="769"/>
    </location>
</feature>
<dbReference type="PROSITE" id="PS51257">
    <property type="entry name" value="PROKAR_LIPOPROTEIN"/>
    <property type="match status" value="1"/>
</dbReference>
<dbReference type="Pfam" id="PF14604">
    <property type="entry name" value="SH3_9"/>
    <property type="match status" value="1"/>
</dbReference>
<reference evidence="7" key="1">
    <citation type="submission" date="2022-07" db="EMBL/GenBank/DDBJ databases">
        <title>Phylogenomic reconstructions and comparative analyses of Kickxellomycotina fungi.</title>
        <authorList>
            <person name="Reynolds N.K."/>
            <person name="Stajich J.E."/>
            <person name="Barry K."/>
            <person name="Grigoriev I.V."/>
            <person name="Crous P."/>
            <person name="Smith M.E."/>
        </authorList>
    </citation>
    <scope>NUCLEOTIDE SEQUENCE</scope>
    <source>
        <strain evidence="7">NBRC 105413</strain>
    </source>
</reference>
<evidence type="ECO:0000259" key="6">
    <source>
        <dbReference type="PROSITE" id="PS50002"/>
    </source>
</evidence>
<evidence type="ECO:0000256" key="3">
    <source>
        <dbReference type="SAM" id="MobiDB-lite"/>
    </source>
</evidence>
<feature type="signal peptide" evidence="5">
    <location>
        <begin position="1"/>
        <end position="25"/>
    </location>
</feature>
<name>A0A9W8CMI3_9FUNG</name>
<keyword evidence="8" id="KW-1185">Reference proteome</keyword>
<feature type="region of interest" description="Disordered" evidence="3">
    <location>
        <begin position="634"/>
        <end position="657"/>
    </location>
</feature>
<dbReference type="Gene3D" id="2.30.30.40">
    <property type="entry name" value="SH3 Domains"/>
    <property type="match status" value="1"/>
</dbReference>
<dbReference type="AlphaFoldDB" id="A0A9W8CMI3"/>
<evidence type="ECO:0000256" key="1">
    <source>
        <dbReference type="ARBA" id="ARBA00022443"/>
    </source>
</evidence>
<feature type="region of interest" description="Disordered" evidence="3">
    <location>
        <begin position="275"/>
        <end position="301"/>
    </location>
</feature>
<feature type="compositionally biased region" description="Polar residues" evidence="3">
    <location>
        <begin position="291"/>
        <end position="301"/>
    </location>
</feature>
<evidence type="ECO:0000256" key="4">
    <source>
        <dbReference type="SAM" id="Phobius"/>
    </source>
</evidence>
<dbReference type="Proteomes" id="UP001145021">
    <property type="component" value="Unassembled WGS sequence"/>
</dbReference>
<feature type="chain" id="PRO_5040772226" description="SH3 domain-containing protein" evidence="5">
    <location>
        <begin position="26"/>
        <end position="769"/>
    </location>
</feature>
<evidence type="ECO:0000313" key="8">
    <source>
        <dbReference type="Proteomes" id="UP001145021"/>
    </source>
</evidence>
<dbReference type="InterPro" id="IPR036028">
    <property type="entry name" value="SH3-like_dom_sf"/>
</dbReference>
<comment type="caution">
    <text evidence="7">The sequence shown here is derived from an EMBL/GenBank/DDBJ whole genome shotgun (WGS) entry which is preliminary data.</text>
</comment>
<proteinExistence type="predicted"/>
<gene>
    <name evidence="7" type="ORF">LPJ64_000250</name>
</gene>
<sequence>MLLLSHRVTLAIAFVTLAYVSNTSAACLSLRQSQGCPGFASEYISTNATGRFSWYPKDDINAFDKALNDYVNGQANLEEFQSVFRCPGLDDLGGFSTDHGKSVIRYHRSMVCADLLFSEENINDCYGTANSNANTDNGGSVSKKRRDIDEDDAELQLAKILASSSIGVRPPMPTPLCRTTCNAWIDSLHQIITNTTLCQANNGINRESSLESLRTKCRTSVYNGTPGNCIDGDENELRTCGYQRVEDWCKYCKYAADYQETCASIGVRVGKEAGISNDSKASSTDSDDNSETPASDPDSNSELLAELDKQSRQERLFRIVAIVLSIAVGIFLLMLITAIATGHGIGGGDVRRKFFGGRDDTTLVTTNQGMDNRSEKGPADFVDCFIANVGKPRQVVRHFFARREDEISLQQGDIVTLQMAFDDGWVVGKNLTTGCEGTFPLMCVMESISASIPAQWSVLPESKAASTENIRLPAKAATARRSSPHASLLGSMSLPASLEAPPSVANGNVSRISNLSTTHYVDNSSRQQQQQQHQGTRTLAQNKPGHTSDELVESHNKGRTFFGRILGAFTSISTSTAHFESSSNGQSGFFRRLAILPFGAREKNQLPPSPPMTKNGRPHSFNVNHVVDVDAAAVSSASSASPPRRPRPSDLNISIPTFPLSNNGPSVNRYPVMSNNRTSIGTDRYVNTSVLTASRINETEMPAGPGFVRPPNFSYGEFAPANDLQSINMGNSSIDTYQTASQFGMNGPGMQQTTTTTATTTRAGVRHPS</sequence>
<feature type="domain" description="SH3" evidence="6">
    <location>
        <begin position="388"/>
        <end position="449"/>
    </location>
</feature>
<accession>A0A9W8CMI3</accession>
<feature type="transmembrane region" description="Helical" evidence="4">
    <location>
        <begin position="316"/>
        <end position="342"/>
    </location>
</feature>
<keyword evidence="5" id="KW-0732">Signal</keyword>
<feature type="region of interest" description="Disordered" evidence="3">
    <location>
        <begin position="521"/>
        <end position="551"/>
    </location>
</feature>
<evidence type="ECO:0000256" key="2">
    <source>
        <dbReference type="PROSITE-ProRule" id="PRU00192"/>
    </source>
</evidence>
<evidence type="ECO:0000256" key="5">
    <source>
        <dbReference type="SAM" id="SignalP"/>
    </source>
</evidence>
<keyword evidence="1 2" id="KW-0728">SH3 domain</keyword>